<evidence type="ECO:0000259" key="2">
    <source>
        <dbReference type="PROSITE" id="PS50914"/>
    </source>
</evidence>
<dbReference type="PANTHER" id="PTHR34606:SF4">
    <property type="entry name" value="OUTER MEMBRANE LIPOPROTEIN DOLP"/>
    <property type="match status" value="1"/>
</dbReference>
<keyword evidence="4" id="KW-1185">Reference proteome</keyword>
<gene>
    <name evidence="3" type="ORF">F6464_00575</name>
</gene>
<dbReference type="Proteomes" id="UP000490922">
    <property type="component" value="Unassembled WGS sequence"/>
</dbReference>
<accession>A0A7J5AJD3</accession>
<dbReference type="InterPro" id="IPR007055">
    <property type="entry name" value="BON_dom"/>
</dbReference>
<dbReference type="RefSeq" id="WP_151105804.1">
    <property type="nucleotide sequence ID" value="NZ_WAEM01000001.1"/>
</dbReference>
<feature type="domain" description="BON" evidence="2">
    <location>
        <begin position="149"/>
        <end position="217"/>
    </location>
</feature>
<evidence type="ECO:0000256" key="1">
    <source>
        <dbReference type="ARBA" id="ARBA00022729"/>
    </source>
</evidence>
<proteinExistence type="predicted"/>
<dbReference type="PANTHER" id="PTHR34606">
    <property type="entry name" value="BON DOMAIN-CONTAINING PROTEIN"/>
    <property type="match status" value="1"/>
</dbReference>
<evidence type="ECO:0000313" key="3">
    <source>
        <dbReference type="EMBL" id="KAB1157610.1"/>
    </source>
</evidence>
<feature type="domain" description="BON" evidence="2">
    <location>
        <begin position="3"/>
        <end position="71"/>
    </location>
</feature>
<keyword evidence="1" id="KW-0732">Signal</keyword>
<organism evidence="3 4">
    <name type="scientific">Flavobacterium luteum</name>
    <dbReference type="NCBI Taxonomy" id="2026654"/>
    <lineage>
        <taxon>Bacteria</taxon>
        <taxon>Pseudomonadati</taxon>
        <taxon>Bacteroidota</taxon>
        <taxon>Flavobacteriia</taxon>
        <taxon>Flavobacteriales</taxon>
        <taxon>Flavobacteriaceae</taxon>
        <taxon>Flavobacterium</taxon>
    </lineage>
</organism>
<evidence type="ECO:0000313" key="4">
    <source>
        <dbReference type="Proteomes" id="UP000490922"/>
    </source>
</evidence>
<dbReference type="SMART" id="SM00749">
    <property type="entry name" value="BON"/>
    <property type="match status" value="3"/>
</dbReference>
<dbReference type="OrthoDB" id="870892at2"/>
<dbReference type="Pfam" id="PF04972">
    <property type="entry name" value="BON"/>
    <property type="match status" value="3"/>
</dbReference>
<protein>
    <submittedName>
        <fullName evidence="3">BON domain-containing protein</fullName>
    </submittedName>
</protein>
<sequence length="223" mass="24734">MKTNEQLQKDVLDALKWEPQLHAAEIGVTAKDGIVSLSGTVNNYGKKIAAEKAAKNVAGVRAIVEKIEVTYPNSGVKTDEEIANNVLKALLNNWNVPDEKIKVEVEDSWVTLTGEVSWNYEKEAAKNSIDNIPGVRGVINNIKVKSVLKNELEKKLIEKALHRHSSINANNIHVEVSGTKVILSGKVKSMYQKEEAGKIAWKTPGVWSVENNIVVEYDYEYAI</sequence>
<dbReference type="InterPro" id="IPR014004">
    <property type="entry name" value="Transpt-assoc_nodulatn_dom_bac"/>
</dbReference>
<name>A0A7J5AJD3_9FLAO</name>
<dbReference type="AlphaFoldDB" id="A0A7J5AJD3"/>
<comment type="caution">
    <text evidence="3">The sequence shown here is derived from an EMBL/GenBank/DDBJ whole genome shotgun (WGS) entry which is preliminary data.</text>
</comment>
<dbReference type="InterPro" id="IPR051686">
    <property type="entry name" value="Lipoprotein_DolP"/>
</dbReference>
<reference evidence="3 4" key="1">
    <citation type="submission" date="2019-09" db="EMBL/GenBank/DDBJ databases">
        <title>Flavobacterium sp. nov., isolated from glacier ice.</title>
        <authorList>
            <person name="Liu Q."/>
        </authorList>
    </citation>
    <scope>NUCLEOTIDE SEQUENCE [LARGE SCALE GENOMIC DNA]</scope>
    <source>
        <strain evidence="3 4">NBRC 112527</strain>
    </source>
</reference>
<feature type="domain" description="BON" evidence="2">
    <location>
        <begin position="78"/>
        <end position="146"/>
    </location>
</feature>
<dbReference type="PROSITE" id="PS50914">
    <property type="entry name" value="BON"/>
    <property type="match status" value="3"/>
</dbReference>
<dbReference type="EMBL" id="WAEM01000001">
    <property type="protein sequence ID" value="KAB1157610.1"/>
    <property type="molecule type" value="Genomic_DNA"/>
</dbReference>
<dbReference type="Gene3D" id="3.30.1340.30">
    <property type="match status" value="3"/>
</dbReference>